<dbReference type="EMBL" id="BAABCB010000007">
    <property type="protein sequence ID" value="GAA4241664.1"/>
    <property type="molecule type" value="Genomic_DNA"/>
</dbReference>
<evidence type="ECO:0008006" key="3">
    <source>
        <dbReference type="Google" id="ProtNLM"/>
    </source>
</evidence>
<dbReference type="Pfam" id="PF14390">
    <property type="entry name" value="DUF4420"/>
    <property type="match status" value="1"/>
</dbReference>
<evidence type="ECO:0000313" key="1">
    <source>
        <dbReference type="EMBL" id="GAA4241664.1"/>
    </source>
</evidence>
<protein>
    <recommendedName>
        <fullName evidence="3">PD-(D/E)XK motif protein</fullName>
    </recommendedName>
</protein>
<dbReference type="InterPro" id="IPR025534">
    <property type="entry name" value="DUF4420"/>
</dbReference>
<reference evidence="2" key="1">
    <citation type="journal article" date="2019" name="Int. J. Syst. Evol. Microbiol.">
        <title>The Global Catalogue of Microorganisms (GCM) 10K type strain sequencing project: providing services to taxonomists for standard genome sequencing and annotation.</title>
        <authorList>
            <consortium name="The Broad Institute Genomics Platform"/>
            <consortium name="The Broad Institute Genome Sequencing Center for Infectious Disease"/>
            <person name="Wu L."/>
            <person name="Ma J."/>
        </authorList>
    </citation>
    <scope>NUCLEOTIDE SEQUENCE [LARGE SCALE GENOMIC DNA]</scope>
    <source>
        <strain evidence="2">JCM 17633</strain>
    </source>
</reference>
<name>A0ABP8CP24_9FLAO</name>
<accession>A0ABP8CP24</accession>
<organism evidence="1 2">
    <name type="scientific">Winogradskyella damuponensis</name>
    <dbReference type="NCBI Taxonomy" id="943939"/>
    <lineage>
        <taxon>Bacteria</taxon>
        <taxon>Pseudomonadati</taxon>
        <taxon>Bacteroidota</taxon>
        <taxon>Flavobacteriia</taxon>
        <taxon>Flavobacteriales</taxon>
        <taxon>Flavobacteriaceae</taxon>
        <taxon>Winogradskyella</taxon>
    </lineage>
</organism>
<dbReference type="RefSeq" id="WP_344712893.1">
    <property type="nucleotide sequence ID" value="NZ_BAABCB010000007.1"/>
</dbReference>
<gene>
    <name evidence="1" type="ORF">GCM10022292_08990</name>
</gene>
<sequence>MDALQLENQWKKLIDKKGNGFITMKIDAKCKPDLDLGINSKKRRCLLLRLPKSTKTNFRGETKENLKTSFYVKENCIVLELIDEYYYTLFNDLIISLFFKIKDLENHLEYKAIFISTINKWSAFLANSRNNKLSEDVIKGMFGELSVLNELLINTTPQKVNSILKSWQGPYDVNTDFVFDNKNIEVKTKSIDNSKVKISSEHQLDNEPGKSMELLVVSVESNYNSKETIESLTSTVKDSILKLNGDLSILFEALAQKSLFPSNLKEYNNYKFTLKQHITYDCNLVLDKNKVFPRLIKSKLPIHISKVKYSVNLQDLEGFITTIKSF</sequence>
<dbReference type="Proteomes" id="UP001501682">
    <property type="component" value="Unassembled WGS sequence"/>
</dbReference>
<comment type="caution">
    <text evidence="1">The sequence shown here is derived from an EMBL/GenBank/DDBJ whole genome shotgun (WGS) entry which is preliminary data.</text>
</comment>
<keyword evidence="2" id="KW-1185">Reference proteome</keyword>
<evidence type="ECO:0000313" key="2">
    <source>
        <dbReference type="Proteomes" id="UP001501682"/>
    </source>
</evidence>
<proteinExistence type="predicted"/>